<dbReference type="SUPFAM" id="SSF53300">
    <property type="entry name" value="vWA-like"/>
    <property type="match status" value="1"/>
</dbReference>
<dbReference type="AlphaFoldDB" id="A0A1G5FY94"/>
<keyword evidence="3" id="KW-1185">Reference proteome</keyword>
<dbReference type="STRING" id="419481.SAMN05216233_10983"/>
<dbReference type="RefSeq" id="WP_092211153.1">
    <property type="nucleotide sequence ID" value="NZ_FMUX01000009.1"/>
</dbReference>
<reference evidence="2 3" key="1">
    <citation type="submission" date="2016-10" db="EMBL/GenBank/DDBJ databases">
        <authorList>
            <person name="de Groot N.N."/>
        </authorList>
    </citation>
    <scope>NUCLEOTIDE SEQUENCE [LARGE SCALE GENOMIC DNA]</scope>
    <source>
        <strain evidence="2 3">AA1</strain>
    </source>
</reference>
<proteinExistence type="predicted"/>
<evidence type="ECO:0000259" key="1">
    <source>
        <dbReference type="Pfam" id="PF01882"/>
    </source>
</evidence>
<dbReference type="PANTHER" id="PTHR33608:SF12">
    <property type="entry name" value="DUF58 DOMAIN-CONTAINING PROTEIN"/>
    <property type="match status" value="1"/>
</dbReference>
<dbReference type="PANTHER" id="PTHR33608">
    <property type="entry name" value="BLL2464 PROTEIN"/>
    <property type="match status" value="1"/>
</dbReference>
<accession>A0A1G5FY94</accession>
<dbReference type="Proteomes" id="UP000198870">
    <property type="component" value="Unassembled WGS sequence"/>
</dbReference>
<dbReference type="Pfam" id="PF01882">
    <property type="entry name" value="DUF58"/>
    <property type="match status" value="1"/>
</dbReference>
<organism evidence="2 3">
    <name type="scientific">Desulfoluna spongiiphila</name>
    <dbReference type="NCBI Taxonomy" id="419481"/>
    <lineage>
        <taxon>Bacteria</taxon>
        <taxon>Pseudomonadati</taxon>
        <taxon>Thermodesulfobacteriota</taxon>
        <taxon>Desulfobacteria</taxon>
        <taxon>Desulfobacterales</taxon>
        <taxon>Desulfolunaceae</taxon>
        <taxon>Desulfoluna</taxon>
    </lineage>
</organism>
<gene>
    <name evidence="2" type="ORF">SAMN05216233_10983</name>
</gene>
<feature type="domain" description="DUF58" evidence="1">
    <location>
        <begin position="56"/>
        <end position="272"/>
    </location>
</feature>
<sequence length="309" mass="34890">MSRPDEHPGVYVRMSDLIRLKHKARGFSFLPKQPVHSLLTGRHASRLRGRGLDFEEIRGYLPGDDIRSIDWKVTARTRKPHTRVYSEERERPVLIVVDQRLSMFFGTQLNMKSVTAAETAALAAWRVLSSGDRVGAVVFNDETTWNIRPHRSAKTVMEILNRIVEQNHALRVDGRIVPNPGALDRALRKTAHLARNNTLICIISDFSGYTDDTCRYIKLMGRHNDIILGLIHDPTAKEAVNAGTLVISDGVRQASLDSSDEAKRNRVREVFNERLHLLSDELTRYGVPVLPIHTARGAAEQIREALGDR</sequence>
<dbReference type="EMBL" id="FMUX01000009">
    <property type="protein sequence ID" value="SCY44253.1"/>
    <property type="molecule type" value="Genomic_DNA"/>
</dbReference>
<dbReference type="InterPro" id="IPR036465">
    <property type="entry name" value="vWFA_dom_sf"/>
</dbReference>
<name>A0A1G5FY94_9BACT</name>
<evidence type="ECO:0000313" key="2">
    <source>
        <dbReference type="EMBL" id="SCY44253.1"/>
    </source>
</evidence>
<dbReference type="InterPro" id="IPR002881">
    <property type="entry name" value="DUF58"/>
</dbReference>
<protein>
    <recommendedName>
        <fullName evidence="1">DUF58 domain-containing protein</fullName>
    </recommendedName>
</protein>
<dbReference type="OrthoDB" id="5298497at2"/>
<evidence type="ECO:0000313" key="3">
    <source>
        <dbReference type="Proteomes" id="UP000198870"/>
    </source>
</evidence>